<protein>
    <submittedName>
        <fullName evidence="2">Uncharacterized protein</fullName>
    </submittedName>
</protein>
<feature type="compositionally biased region" description="Polar residues" evidence="1">
    <location>
        <begin position="8"/>
        <end position="25"/>
    </location>
</feature>
<accession>A0A6N2CD04</accession>
<dbReference type="EMBL" id="RXGB01000586">
    <property type="protein sequence ID" value="TMX02700.1"/>
    <property type="molecule type" value="Genomic_DNA"/>
</dbReference>
<feature type="region of interest" description="Disordered" evidence="1">
    <location>
        <begin position="1"/>
        <end position="77"/>
    </location>
</feature>
<name>A0A6N2CD04_SOLCI</name>
<organism evidence="2">
    <name type="scientific">Solanum chilense</name>
    <name type="common">Tomato</name>
    <name type="synonym">Lycopersicon chilense</name>
    <dbReference type="NCBI Taxonomy" id="4083"/>
    <lineage>
        <taxon>Eukaryota</taxon>
        <taxon>Viridiplantae</taxon>
        <taxon>Streptophyta</taxon>
        <taxon>Embryophyta</taxon>
        <taxon>Tracheophyta</taxon>
        <taxon>Spermatophyta</taxon>
        <taxon>Magnoliopsida</taxon>
        <taxon>eudicotyledons</taxon>
        <taxon>Gunneridae</taxon>
        <taxon>Pentapetalae</taxon>
        <taxon>asterids</taxon>
        <taxon>lamiids</taxon>
        <taxon>Solanales</taxon>
        <taxon>Solanaceae</taxon>
        <taxon>Solanoideae</taxon>
        <taxon>Solaneae</taxon>
        <taxon>Solanum</taxon>
        <taxon>Solanum subgen. Lycopersicon</taxon>
    </lineage>
</organism>
<proteinExistence type="predicted"/>
<gene>
    <name evidence="2" type="ORF">EJD97_020277</name>
</gene>
<evidence type="ECO:0000313" key="2">
    <source>
        <dbReference type="EMBL" id="TMX02700.1"/>
    </source>
</evidence>
<dbReference type="AlphaFoldDB" id="A0A6N2CD04"/>
<reference evidence="2" key="1">
    <citation type="submission" date="2019-05" db="EMBL/GenBank/DDBJ databases">
        <title>The de novo reference genome and transcriptome assemblies of the wild tomato species Solanum chilense.</title>
        <authorList>
            <person name="Stam R."/>
            <person name="Nosenko T."/>
            <person name="Hoerger A.C."/>
            <person name="Stephan W."/>
            <person name="Seidel M.A."/>
            <person name="Kuhn J.M.M."/>
            <person name="Haberer G."/>
            <person name="Tellier A."/>
        </authorList>
    </citation>
    <scope>NUCLEOTIDE SEQUENCE</scope>
    <source>
        <tissue evidence="2">Mature leaves</tissue>
    </source>
</reference>
<sequence length="77" mass="8591">MTFKGDPENSSTSIRQNEKATTSTLIVLRRSDQRSSSRRSTYNDEALSDVPEIDNISRRSTSSKSLGNTLLKALKSR</sequence>
<feature type="non-terminal residue" evidence="2">
    <location>
        <position position="77"/>
    </location>
</feature>
<comment type="caution">
    <text evidence="2">The sequence shown here is derived from an EMBL/GenBank/DDBJ whole genome shotgun (WGS) entry which is preliminary data.</text>
</comment>
<feature type="compositionally biased region" description="Polar residues" evidence="1">
    <location>
        <begin position="58"/>
        <end position="68"/>
    </location>
</feature>
<evidence type="ECO:0000256" key="1">
    <source>
        <dbReference type="SAM" id="MobiDB-lite"/>
    </source>
</evidence>